<dbReference type="AlphaFoldDB" id="A0A810L708"/>
<gene>
    <name evidence="3" type="ORF">Asera_41990</name>
</gene>
<evidence type="ECO:0000256" key="2">
    <source>
        <dbReference type="SAM" id="SignalP"/>
    </source>
</evidence>
<dbReference type="KEGG" id="aser:Asera_41990"/>
<keyword evidence="4" id="KW-1185">Reference proteome</keyword>
<dbReference type="EMBL" id="AP023354">
    <property type="protein sequence ID" value="BCJ30091.1"/>
    <property type="molecule type" value="Genomic_DNA"/>
</dbReference>
<sequence>MRALLLTLALGLAGCGPAAGNQPGMFASTAPDPAPSTAAATGSTTTSSSPAPATTSPAASQRARTPASAAPTTTAAARPTAPHTPAACGRDYYRNSDGRCVHRPVSAPAAPPGATAKCNDGTYSYSQHRRGTCSGHGGVAVWL</sequence>
<dbReference type="Proteomes" id="UP000680750">
    <property type="component" value="Chromosome"/>
</dbReference>
<feature type="region of interest" description="Disordered" evidence="1">
    <location>
        <begin position="24"/>
        <end position="90"/>
    </location>
</feature>
<reference evidence="3" key="1">
    <citation type="submission" date="2020-08" db="EMBL/GenBank/DDBJ databases">
        <title>Whole genome shotgun sequence of Actinocatenispora sera NBRC 101916.</title>
        <authorList>
            <person name="Komaki H."/>
            <person name="Tamura T."/>
        </authorList>
    </citation>
    <scope>NUCLEOTIDE SEQUENCE</scope>
    <source>
        <strain evidence="3">NBRC 101916</strain>
    </source>
</reference>
<feature type="signal peptide" evidence="2">
    <location>
        <begin position="1"/>
        <end position="18"/>
    </location>
</feature>
<dbReference type="Pfam" id="PF12587">
    <property type="entry name" value="DUF3761"/>
    <property type="match status" value="1"/>
</dbReference>
<dbReference type="PROSITE" id="PS51257">
    <property type="entry name" value="PROKAR_LIPOPROTEIN"/>
    <property type="match status" value="1"/>
</dbReference>
<feature type="compositionally biased region" description="Low complexity" evidence="1">
    <location>
        <begin position="27"/>
        <end position="87"/>
    </location>
</feature>
<evidence type="ECO:0000313" key="3">
    <source>
        <dbReference type="EMBL" id="BCJ30091.1"/>
    </source>
</evidence>
<dbReference type="InterPro" id="IPR022236">
    <property type="entry name" value="DUF3761"/>
</dbReference>
<accession>A0A810L708</accession>
<name>A0A810L708_9ACTN</name>
<protein>
    <recommendedName>
        <fullName evidence="5">DUF3761 domain-containing protein</fullName>
    </recommendedName>
</protein>
<keyword evidence="2" id="KW-0732">Signal</keyword>
<evidence type="ECO:0008006" key="5">
    <source>
        <dbReference type="Google" id="ProtNLM"/>
    </source>
</evidence>
<proteinExistence type="predicted"/>
<feature type="chain" id="PRO_5039016309" description="DUF3761 domain-containing protein" evidence="2">
    <location>
        <begin position="19"/>
        <end position="143"/>
    </location>
</feature>
<organism evidence="3 4">
    <name type="scientific">Actinocatenispora sera</name>
    <dbReference type="NCBI Taxonomy" id="390989"/>
    <lineage>
        <taxon>Bacteria</taxon>
        <taxon>Bacillati</taxon>
        <taxon>Actinomycetota</taxon>
        <taxon>Actinomycetes</taxon>
        <taxon>Micromonosporales</taxon>
        <taxon>Micromonosporaceae</taxon>
        <taxon>Actinocatenispora</taxon>
    </lineage>
</organism>
<evidence type="ECO:0000256" key="1">
    <source>
        <dbReference type="SAM" id="MobiDB-lite"/>
    </source>
</evidence>
<evidence type="ECO:0000313" key="4">
    <source>
        <dbReference type="Proteomes" id="UP000680750"/>
    </source>
</evidence>